<evidence type="ECO:0000313" key="3">
    <source>
        <dbReference type="Proteomes" id="UP000326546"/>
    </source>
</evidence>
<dbReference type="KEGG" id="serw:FY030_11600"/>
<dbReference type="Gene3D" id="3.30.720.120">
    <property type="match status" value="1"/>
</dbReference>
<evidence type="ECO:0000313" key="2">
    <source>
        <dbReference type="EMBL" id="QFG69262.1"/>
    </source>
</evidence>
<dbReference type="EMBL" id="CP044427">
    <property type="protein sequence ID" value="QFG69262.1"/>
    <property type="molecule type" value="Genomic_DNA"/>
</dbReference>
<dbReference type="RefSeq" id="WP_158061644.1">
    <property type="nucleotide sequence ID" value="NZ_CP044427.1"/>
</dbReference>
<dbReference type="OrthoDB" id="9809391at2"/>
<reference evidence="2 3" key="1">
    <citation type="submission" date="2019-09" db="EMBL/GenBank/DDBJ databases">
        <title>Serinicoccus pratensis sp. nov., isolated from meadow soil.</title>
        <authorList>
            <person name="Zhang W."/>
        </authorList>
    </citation>
    <scope>NUCLEOTIDE SEQUENCE [LARGE SCALE GENOMIC DNA]</scope>
    <source>
        <strain evidence="2 3">W204</strain>
    </source>
</reference>
<accession>A0A5J6V8E4</accession>
<dbReference type="InterPro" id="IPR037523">
    <property type="entry name" value="VOC_core"/>
</dbReference>
<feature type="domain" description="VOC" evidence="1">
    <location>
        <begin position="2"/>
        <end position="124"/>
    </location>
</feature>
<sequence>MSVGMWCSMAFRDAEVMMGWLRAVGFQERAVYRDDADPRTVVHAELVWPRGGGVMCSTFVDRPDWPVQPGTAAAYLVCEDCDEIFERAVAAGASVLREPEDQDYGGRAAAVRDPEGNVWSMGTYPGE</sequence>
<gene>
    <name evidence="2" type="ORF">FY030_11600</name>
</gene>
<evidence type="ECO:0000259" key="1">
    <source>
        <dbReference type="PROSITE" id="PS51819"/>
    </source>
</evidence>
<dbReference type="SUPFAM" id="SSF54593">
    <property type="entry name" value="Glyoxalase/Bleomycin resistance protein/Dihydroxybiphenyl dioxygenase"/>
    <property type="match status" value="1"/>
</dbReference>
<dbReference type="InterPro" id="IPR029068">
    <property type="entry name" value="Glyas_Bleomycin-R_OHBP_Dase"/>
</dbReference>
<keyword evidence="3" id="KW-1185">Reference proteome</keyword>
<dbReference type="PANTHER" id="PTHR34109:SF1">
    <property type="entry name" value="VOC DOMAIN-CONTAINING PROTEIN"/>
    <property type="match status" value="1"/>
</dbReference>
<organism evidence="2 3">
    <name type="scientific">Ornithinimicrobium pratense</name>
    <dbReference type="NCBI Taxonomy" id="2593973"/>
    <lineage>
        <taxon>Bacteria</taxon>
        <taxon>Bacillati</taxon>
        <taxon>Actinomycetota</taxon>
        <taxon>Actinomycetes</taxon>
        <taxon>Micrococcales</taxon>
        <taxon>Ornithinimicrobiaceae</taxon>
        <taxon>Ornithinimicrobium</taxon>
    </lineage>
</organism>
<dbReference type="AlphaFoldDB" id="A0A5J6V8E4"/>
<dbReference type="Gene3D" id="3.30.720.110">
    <property type="match status" value="1"/>
</dbReference>
<dbReference type="Pfam" id="PF00903">
    <property type="entry name" value="Glyoxalase"/>
    <property type="match status" value="1"/>
</dbReference>
<proteinExistence type="predicted"/>
<dbReference type="PANTHER" id="PTHR34109">
    <property type="entry name" value="BNAUNNG04460D PROTEIN-RELATED"/>
    <property type="match status" value="1"/>
</dbReference>
<name>A0A5J6V8E4_9MICO</name>
<dbReference type="Proteomes" id="UP000326546">
    <property type="component" value="Chromosome"/>
</dbReference>
<dbReference type="InterPro" id="IPR004360">
    <property type="entry name" value="Glyas_Fos-R_dOase_dom"/>
</dbReference>
<dbReference type="PROSITE" id="PS51819">
    <property type="entry name" value="VOC"/>
    <property type="match status" value="1"/>
</dbReference>
<protein>
    <submittedName>
        <fullName evidence="2">Glyoxalase</fullName>
    </submittedName>
</protein>